<name>A0A3Q1HT48_ANATE</name>
<feature type="domain" description="NACHT" evidence="3">
    <location>
        <begin position="620"/>
        <end position="790"/>
    </location>
</feature>
<feature type="domain" description="NACHT" evidence="3">
    <location>
        <begin position="833"/>
        <end position="955"/>
    </location>
</feature>
<evidence type="ECO:0000256" key="1">
    <source>
        <dbReference type="ARBA" id="ARBA00022614"/>
    </source>
</evidence>
<reference evidence="4" key="3">
    <citation type="submission" date="2025-09" db="UniProtKB">
        <authorList>
            <consortium name="Ensembl"/>
        </authorList>
    </citation>
    <scope>IDENTIFICATION</scope>
</reference>
<dbReference type="Pfam" id="PF05729">
    <property type="entry name" value="NACHT"/>
    <property type="match status" value="5"/>
</dbReference>
<dbReference type="PANTHER" id="PTHR24106">
    <property type="entry name" value="NACHT, LRR AND CARD DOMAINS-CONTAINING"/>
    <property type="match status" value="1"/>
</dbReference>
<evidence type="ECO:0000313" key="4">
    <source>
        <dbReference type="Ensembl" id="ENSATEP00000010895.3"/>
    </source>
</evidence>
<feature type="domain" description="NACHT" evidence="3">
    <location>
        <begin position="1"/>
        <end position="151"/>
    </location>
</feature>
<dbReference type="GeneTree" id="ENSGT01070000253760"/>
<keyword evidence="5" id="KW-1185">Reference proteome</keyword>
<organism evidence="4 5">
    <name type="scientific">Anabas testudineus</name>
    <name type="common">Climbing perch</name>
    <name type="synonym">Anthias testudineus</name>
    <dbReference type="NCBI Taxonomy" id="64144"/>
    <lineage>
        <taxon>Eukaryota</taxon>
        <taxon>Metazoa</taxon>
        <taxon>Chordata</taxon>
        <taxon>Craniata</taxon>
        <taxon>Vertebrata</taxon>
        <taxon>Euteleostomi</taxon>
        <taxon>Actinopterygii</taxon>
        <taxon>Neopterygii</taxon>
        <taxon>Teleostei</taxon>
        <taxon>Neoteleostei</taxon>
        <taxon>Acanthomorphata</taxon>
        <taxon>Anabantaria</taxon>
        <taxon>Anabantiformes</taxon>
        <taxon>Anabantoidei</taxon>
        <taxon>Anabantidae</taxon>
        <taxon>Anabas</taxon>
    </lineage>
</organism>
<evidence type="ECO:0000256" key="2">
    <source>
        <dbReference type="ARBA" id="ARBA00022737"/>
    </source>
</evidence>
<dbReference type="AlphaFoldDB" id="A0A3Q1HT48"/>
<sequence length="956" mass="109719">MVDWAKGNSNKDVELIVSLNFRDLNSRRDEVQSMKDFVNHCLDNLTQAEVWNNRKCKLFFILDDLEECELPLNFEENKDLVDLKEAASMDVLLTNLIKGKLLPSDHLWIISGPSGVNKIPSEYIHKVTQCQEKNAIQTLTADLKKEVLNKYEEELCDHETHTEIYDIEEISKDKQKLTQTTYKNILQSKEKKVRTVLTKGVSGIGKTFHTQKFMVDWAKGNSNKDVDLIVSLNFRDLNSRRDEVQSMKDFVNHCLDDDKQAEVWNNSQCKLVFILDGLEECELPLNFKKNKDLVDLKEAASMDVLLTNLIKGTLLPSDHLWIISGPSAVNKIPSEYIHKVTQCQEKNAVQTLTADLKKEVLNKHEEELSLHETHTEIYNIEEISKDKQKLTQTTYENILQSKEKKVRTVLTKGVCGIGKTFHTQKFMVDWAKGNSNKDVDLIVSLNFRDLNSRRDEVQSMKDFVNHCLDDDKQAEVWNNSQCKLVFILDGLEECELPLNFEENKDLVDLKEAASMDVLLTNLIKGTLLPSDHLWIISGPSGVNKIPSEYIHKVTQCQDKNAVQTLTADLKKDVLNKYEEELSGFETHTEIYDIEEIIKDKQKLTQTTYKNIIQSKKKKVRTVLTKGVSGIGKTFQTQKFMVDWAKENSNKDVDLIVSLNFRDLNSRRDKVQSMKDFVNHCLDDDKQAEVWNNSQCKLVFILDGLEECELPLNFKKNKDLVDLKEAASMDVLLTNLIKGTLLPSDRLWIISRPSGVNKIPSEYIHKVTQCQEKNAVQTLTADLKKEVLNKYEEELSGCETHTEIYDIEEIIKDKQKLTQTTYKNILQSKKKKVRTVLTKGVSGIGKTFQKQKFMVDWAKGNSNKDVDLIVSLNFRDLNSRRDKVQSMKDFVNHCLNDDKQAEVWNNSQCKLVFILDGLEECELPLNFKKNKDLVDLKEAASIDVLLTNLIKGTLLPS</sequence>
<dbReference type="Gene3D" id="3.40.50.300">
    <property type="entry name" value="P-loop containing nucleotide triphosphate hydrolases"/>
    <property type="match status" value="5"/>
</dbReference>
<proteinExistence type="predicted"/>
<dbReference type="Proteomes" id="UP000265040">
    <property type="component" value="Chromosome 7"/>
</dbReference>
<keyword evidence="1" id="KW-0433">Leucine-rich repeat</keyword>
<dbReference type="InterPro" id="IPR051261">
    <property type="entry name" value="NLR"/>
</dbReference>
<accession>A0A3Q1HT48</accession>
<dbReference type="InParanoid" id="A0A3Q1HT48"/>
<reference evidence="4" key="2">
    <citation type="submission" date="2025-08" db="UniProtKB">
        <authorList>
            <consortium name="Ensembl"/>
        </authorList>
    </citation>
    <scope>IDENTIFICATION</scope>
</reference>
<dbReference type="Ensembl" id="ENSATET00000011079.3">
    <property type="protein sequence ID" value="ENSATEP00000010895.3"/>
    <property type="gene ID" value="ENSATEG00000026225.2"/>
</dbReference>
<evidence type="ECO:0000313" key="5">
    <source>
        <dbReference type="Proteomes" id="UP000265040"/>
    </source>
</evidence>
<keyword evidence="2" id="KW-0677">Repeat</keyword>
<protein>
    <recommendedName>
        <fullName evidence="3">NACHT domain-containing protein</fullName>
    </recommendedName>
</protein>
<feature type="domain" description="NACHT" evidence="3">
    <location>
        <begin position="194"/>
        <end position="364"/>
    </location>
</feature>
<dbReference type="InterPro" id="IPR007111">
    <property type="entry name" value="NACHT_NTPase"/>
</dbReference>
<feature type="domain" description="NACHT" evidence="3">
    <location>
        <begin position="407"/>
        <end position="577"/>
    </location>
</feature>
<dbReference type="InterPro" id="IPR027417">
    <property type="entry name" value="P-loop_NTPase"/>
</dbReference>
<evidence type="ECO:0000259" key="3">
    <source>
        <dbReference type="Pfam" id="PF05729"/>
    </source>
</evidence>
<reference evidence="4" key="1">
    <citation type="submission" date="2021-04" db="EMBL/GenBank/DDBJ databases">
        <authorList>
            <consortium name="Wellcome Sanger Institute Data Sharing"/>
        </authorList>
    </citation>
    <scope>NUCLEOTIDE SEQUENCE [LARGE SCALE GENOMIC DNA]</scope>
</reference>